<reference evidence="3 4" key="1">
    <citation type="submission" date="2020-04" db="EMBL/GenBank/DDBJ databases">
        <authorList>
            <person name="Basu S."/>
            <person name="Maruthanayagam V."/>
            <person name="Chakraborty S."/>
            <person name="Pramanik A."/>
            <person name="Mukherjee J."/>
            <person name="Brink B."/>
        </authorList>
    </citation>
    <scope>NUCLEOTIDE SEQUENCE [LARGE SCALE GENOMIC DNA]</scope>
    <source>
        <strain evidence="3 4">AP17</strain>
    </source>
</reference>
<evidence type="ECO:0000313" key="3">
    <source>
        <dbReference type="EMBL" id="QIZ69857.1"/>
    </source>
</evidence>
<accession>A0A6H1TUN2</accession>
<keyword evidence="2" id="KW-1133">Transmembrane helix</keyword>
<evidence type="ECO:0000256" key="2">
    <source>
        <dbReference type="SAM" id="Phobius"/>
    </source>
</evidence>
<proteinExistence type="predicted"/>
<gene>
    <name evidence="3" type="ORF">HCG48_04065</name>
</gene>
<protein>
    <submittedName>
        <fullName evidence="3">DUF1664 domain-containing protein</fullName>
    </submittedName>
</protein>
<dbReference type="KEGG" id="oxy:HCG48_04065"/>
<keyword evidence="1" id="KW-0175">Coiled coil</keyword>
<dbReference type="AlphaFoldDB" id="A0A6H1TUN2"/>
<keyword evidence="2" id="KW-0812">Transmembrane</keyword>
<feature type="transmembrane region" description="Helical" evidence="2">
    <location>
        <begin position="20"/>
        <end position="38"/>
    </location>
</feature>
<keyword evidence="4" id="KW-1185">Reference proteome</keyword>
<evidence type="ECO:0000256" key="1">
    <source>
        <dbReference type="SAM" id="Coils"/>
    </source>
</evidence>
<evidence type="ECO:0000313" key="4">
    <source>
        <dbReference type="Proteomes" id="UP000500857"/>
    </source>
</evidence>
<organism evidence="3 4">
    <name type="scientific">Oxynema aestuarii AP17</name>
    <dbReference type="NCBI Taxonomy" id="2064643"/>
    <lineage>
        <taxon>Bacteria</taxon>
        <taxon>Bacillati</taxon>
        <taxon>Cyanobacteriota</taxon>
        <taxon>Cyanophyceae</taxon>
        <taxon>Oscillatoriophycideae</taxon>
        <taxon>Oscillatoriales</taxon>
        <taxon>Oscillatoriaceae</taxon>
        <taxon>Oxynema</taxon>
        <taxon>Oxynema aestuarii</taxon>
    </lineage>
</organism>
<feature type="transmembrane region" description="Helical" evidence="2">
    <location>
        <begin position="44"/>
        <end position="60"/>
    </location>
</feature>
<sequence length="288" mass="33609">MRVREYLQQSQRILRQQHPLALAEYSSIFCSAVGTAIAVLLREVAYATFPLTVALAFNVANRQRLDRDRQEQMTHYFSQVNTRLSEVTPTIAPPPQPPIERPTNELQEELAKLQLCITILESKTNFLNTKLQEKLSSELSAIRQDINAFTEPFNLDNIERKIQSLNSAVQSLLERPLPEWRQYEQLKQSIGQMETNQRELIWPQIKQLNADLESLKKNERHLNQKLDNLLAKFNARPEVPQLSRLKRTVHQLSDRLSQVQQTEVFAKLFDEIEQLNRKVEWLANKMNE</sequence>
<dbReference type="Proteomes" id="UP000500857">
    <property type="component" value="Chromosome"/>
</dbReference>
<keyword evidence="2" id="KW-0472">Membrane</keyword>
<name>A0A6H1TUN2_9CYAN</name>
<dbReference type="RefSeq" id="WP_168568014.1">
    <property type="nucleotide sequence ID" value="NZ_CP051167.1"/>
</dbReference>
<feature type="coiled-coil region" evidence="1">
    <location>
        <begin position="205"/>
        <end position="285"/>
    </location>
</feature>
<dbReference type="EMBL" id="CP051167">
    <property type="protein sequence ID" value="QIZ69857.1"/>
    <property type="molecule type" value="Genomic_DNA"/>
</dbReference>